<dbReference type="Proteomes" id="UP000324800">
    <property type="component" value="Unassembled WGS sequence"/>
</dbReference>
<evidence type="ECO:0000313" key="2">
    <source>
        <dbReference type="EMBL" id="KAA6366441.1"/>
    </source>
</evidence>
<feature type="compositionally biased region" description="Basic and acidic residues" evidence="1">
    <location>
        <begin position="50"/>
        <end position="59"/>
    </location>
</feature>
<proteinExistence type="predicted"/>
<reference evidence="2 3" key="1">
    <citation type="submission" date="2019-03" db="EMBL/GenBank/DDBJ databases">
        <title>Single cell metagenomics reveals metabolic interactions within the superorganism composed of flagellate Streblomastix strix and complex community of Bacteroidetes bacteria on its surface.</title>
        <authorList>
            <person name="Treitli S.C."/>
            <person name="Kolisko M."/>
            <person name="Husnik F."/>
            <person name="Keeling P."/>
            <person name="Hampl V."/>
        </authorList>
    </citation>
    <scope>NUCLEOTIDE SEQUENCE [LARGE SCALE GENOMIC DNA]</scope>
    <source>
        <strain evidence="2">ST1C</strain>
    </source>
</reference>
<comment type="caution">
    <text evidence="2">The sequence shown here is derived from an EMBL/GenBank/DDBJ whole genome shotgun (WGS) entry which is preliminary data.</text>
</comment>
<feature type="non-terminal residue" evidence="2">
    <location>
        <position position="1"/>
    </location>
</feature>
<gene>
    <name evidence="2" type="ORF">EZS28_038032</name>
</gene>
<dbReference type="EMBL" id="SNRW01019378">
    <property type="protein sequence ID" value="KAA6366441.1"/>
    <property type="molecule type" value="Genomic_DNA"/>
</dbReference>
<name>A0A5J4U982_9EUKA</name>
<accession>A0A5J4U982</accession>
<organism evidence="2 3">
    <name type="scientific">Streblomastix strix</name>
    <dbReference type="NCBI Taxonomy" id="222440"/>
    <lineage>
        <taxon>Eukaryota</taxon>
        <taxon>Metamonada</taxon>
        <taxon>Preaxostyla</taxon>
        <taxon>Oxymonadida</taxon>
        <taxon>Streblomastigidae</taxon>
        <taxon>Streblomastix</taxon>
    </lineage>
</organism>
<dbReference type="AlphaFoldDB" id="A0A5J4U982"/>
<evidence type="ECO:0000256" key="1">
    <source>
        <dbReference type="SAM" id="MobiDB-lite"/>
    </source>
</evidence>
<evidence type="ECO:0000313" key="3">
    <source>
        <dbReference type="Proteomes" id="UP000324800"/>
    </source>
</evidence>
<sequence>FGKLFIFRGAQDESIINNQRFSVEIQRQLLIIGSVRQHESSSAGKHGRTQHAEHRDRGIESGGQHRICKQQGRICASIIKLVAHPKAHGTWKRLSCSRKIIRCLLH</sequence>
<protein>
    <submittedName>
        <fullName evidence="2">Uncharacterized protein</fullName>
    </submittedName>
</protein>
<feature type="region of interest" description="Disordered" evidence="1">
    <location>
        <begin position="38"/>
        <end position="63"/>
    </location>
</feature>